<protein>
    <submittedName>
        <fullName evidence="9">D-xylose transporter</fullName>
    </submittedName>
</protein>
<dbReference type="PROSITE" id="PS00216">
    <property type="entry name" value="SUGAR_TRANSPORT_1"/>
    <property type="match status" value="1"/>
</dbReference>
<feature type="transmembrane region" description="Helical" evidence="7">
    <location>
        <begin position="79"/>
        <end position="102"/>
    </location>
</feature>
<accession>A0A857JKD1</accession>
<reference evidence="9 10" key="1">
    <citation type="submission" date="2019-12" db="EMBL/GenBank/DDBJ databases">
        <title>Genome sequencing and assembly of endphytes of Porphyra tenera.</title>
        <authorList>
            <person name="Park J.M."/>
            <person name="Shin R."/>
            <person name="Jo S.H."/>
        </authorList>
    </citation>
    <scope>NUCLEOTIDE SEQUENCE [LARGE SCALE GENOMIC DNA]</scope>
    <source>
        <strain evidence="9 10">GPM4</strain>
    </source>
</reference>
<dbReference type="SUPFAM" id="SSF103473">
    <property type="entry name" value="MFS general substrate transporter"/>
    <property type="match status" value="1"/>
</dbReference>
<organism evidence="9 10">
    <name type="scientific">Paraglaciecola mesophila</name>
    <dbReference type="NCBI Taxonomy" id="197222"/>
    <lineage>
        <taxon>Bacteria</taxon>
        <taxon>Pseudomonadati</taxon>
        <taxon>Pseudomonadota</taxon>
        <taxon>Gammaproteobacteria</taxon>
        <taxon>Alteromonadales</taxon>
        <taxon>Alteromonadaceae</taxon>
        <taxon>Paraglaciecola</taxon>
    </lineage>
</organism>
<dbReference type="Proteomes" id="UP000464524">
    <property type="component" value="Chromosome"/>
</dbReference>
<dbReference type="InterPro" id="IPR003663">
    <property type="entry name" value="Sugar/inositol_transpt"/>
</dbReference>
<dbReference type="RefSeq" id="WP_160179306.1">
    <property type="nucleotide sequence ID" value="NZ_CP047656.1"/>
</dbReference>
<dbReference type="EMBL" id="CP047656">
    <property type="protein sequence ID" value="QHJ11590.1"/>
    <property type="molecule type" value="Genomic_DNA"/>
</dbReference>
<gene>
    <name evidence="9" type="ORF">FX988_01824</name>
</gene>
<dbReference type="InterPro" id="IPR005829">
    <property type="entry name" value="Sugar_transporter_CS"/>
</dbReference>
<dbReference type="InterPro" id="IPR020846">
    <property type="entry name" value="MFS_dom"/>
</dbReference>
<dbReference type="InterPro" id="IPR005828">
    <property type="entry name" value="MFS_sugar_transport-like"/>
</dbReference>
<evidence type="ECO:0000256" key="3">
    <source>
        <dbReference type="ARBA" id="ARBA00022448"/>
    </source>
</evidence>
<dbReference type="InterPro" id="IPR036259">
    <property type="entry name" value="MFS_trans_sf"/>
</dbReference>
<feature type="transmembrane region" description="Helical" evidence="7">
    <location>
        <begin position="412"/>
        <end position="437"/>
    </location>
</feature>
<comment type="subcellular location">
    <subcellularLocation>
        <location evidence="1">Membrane</location>
        <topology evidence="1">Multi-pass membrane protein</topology>
    </subcellularLocation>
</comment>
<dbReference type="GO" id="GO:0022857">
    <property type="term" value="F:transmembrane transporter activity"/>
    <property type="evidence" value="ECO:0007669"/>
    <property type="project" value="InterPro"/>
</dbReference>
<evidence type="ECO:0000256" key="1">
    <source>
        <dbReference type="ARBA" id="ARBA00004141"/>
    </source>
</evidence>
<evidence type="ECO:0000313" key="9">
    <source>
        <dbReference type="EMBL" id="QHJ11590.1"/>
    </source>
</evidence>
<name>A0A857JKD1_9ALTE</name>
<dbReference type="PRINTS" id="PR00171">
    <property type="entry name" value="SUGRTRNSPORT"/>
</dbReference>
<feature type="transmembrane region" description="Helical" evidence="7">
    <location>
        <begin position="142"/>
        <end position="161"/>
    </location>
</feature>
<dbReference type="PANTHER" id="PTHR48023">
    <property type="entry name" value="D-XYLOSE-PROTON SYMPORTER-LIKE 2"/>
    <property type="match status" value="1"/>
</dbReference>
<feature type="transmembrane region" description="Helical" evidence="7">
    <location>
        <begin position="12"/>
        <end position="35"/>
    </location>
</feature>
<dbReference type="Gene3D" id="1.20.1250.20">
    <property type="entry name" value="MFS general substrate transporter like domains"/>
    <property type="match status" value="1"/>
</dbReference>
<feature type="transmembrane region" description="Helical" evidence="7">
    <location>
        <begin position="47"/>
        <end position="67"/>
    </location>
</feature>
<evidence type="ECO:0000256" key="2">
    <source>
        <dbReference type="ARBA" id="ARBA00010992"/>
    </source>
</evidence>
<evidence type="ECO:0000256" key="7">
    <source>
        <dbReference type="SAM" id="Phobius"/>
    </source>
</evidence>
<evidence type="ECO:0000259" key="8">
    <source>
        <dbReference type="PROSITE" id="PS50850"/>
    </source>
</evidence>
<feature type="transmembrane region" description="Helical" evidence="7">
    <location>
        <begin position="449"/>
        <end position="469"/>
    </location>
</feature>
<dbReference type="KEGG" id="pmes:FX988_01824"/>
<comment type="similarity">
    <text evidence="2">Belongs to the major facilitator superfamily. Sugar transporter (TC 2.A.1.1) family.</text>
</comment>
<evidence type="ECO:0000256" key="5">
    <source>
        <dbReference type="ARBA" id="ARBA00022989"/>
    </source>
</evidence>
<feature type="transmembrane region" description="Helical" evidence="7">
    <location>
        <begin position="255"/>
        <end position="281"/>
    </location>
</feature>
<feature type="transmembrane region" description="Helical" evidence="7">
    <location>
        <begin position="296"/>
        <end position="317"/>
    </location>
</feature>
<dbReference type="Pfam" id="PF00083">
    <property type="entry name" value="Sugar_tr"/>
    <property type="match status" value="2"/>
</dbReference>
<keyword evidence="3" id="KW-0813">Transport</keyword>
<sequence length="518" mass="57030">MTISNVDRNVTKFAIIAAFGGFVFGLDAANISGALRFVNSQFELSSIQTGTVVGVAILGVILALMFTGSFCDKFGRRKVLLAIALTYSLSTLLSAFATSYAMLVVGRFIGGVAFASITVSAMYIGEIAPADKRGKFVSINQLLITLGSLVAFVANYCLVLSMDSIAWIDNENVWRLMLGFELVPNIVWFLLLLTVPRSPRWLVAKGRIEEAREAFAKIAPAEQIEQLIHSVQESLQKESKNTPITQLKTLFSKRFTLVLCVAFAYAIVQGASGMNAVLFYAPTVFEQIGMSVEDTFMQTVILGLVAVIFTLVAIRFVEQWGRRNLTLIGLLFIGIAHTSIWYGFKSAHYELSEEAIVKIQQSNVDVTLLQPLVGKTYATDVDLKRELTGIYSKKDLPLVSGAIINSTITINAFFVLFGLFTFLAAFNMSIGPVMWVIFSEIFPNNVRSVALPVAAFVQSVSSYLIQQFFPWQLENLGAANTFLNYGIIAFIGMLVMAKILPETKGKSIEDIERDLVRH</sequence>
<feature type="transmembrane region" description="Helical" evidence="7">
    <location>
        <begin position="481"/>
        <end position="500"/>
    </location>
</feature>
<feature type="transmembrane region" description="Helical" evidence="7">
    <location>
        <begin position="173"/>
        <end position="195"/>
    </location>
</feature>
<feature type="domain" description="Major facilitator superfamily (MFS) profile" evidence="8">
    <location>
        <begin position="13"/>
        <end position="504"/>
    </location>
</feature>
<keyword evidence="4 7" id="KW-0812">Transmembrane</keyword>
<evidence type="ECO:0000256" key="4">
    <source>
        <dbReference type="ARBA" id="ARBA00022692"/>
    </source>
</evidence>
<evidence type="ECO:0000313" key="10">
    <source>
        <dbReference type="Proteomes" id="UP000464524"/>
    </source>
</evidence>
<feature type="transmembrane region" description="Helical" evidence="7">
    <location>
        <begin position="108"/>
        <end position="130"/>
    </location>
</feature>
<feature type="transmembrane region" description="Helical" evidence="7">
    <location>
        <begin position="324"/>
        <end position="344"/>
    </location>
</feature>
<keyword evidence="6 7" id="KW-0472">Membrane</keyword>
<evidence type="ECO:0000256" key="6">
    <source>
        <dbReference type="ARBA" id="ARBA00023136"/>
    </source>
</evidence>
<keyword evidence="10" id="KW-1185">Reference proteome</keyword>
<dbReference type="AlphaFoldDB" id="A0A857JKD1"/>
<dbReference type="PANTHER" id="PTHR48023:SF4">
    <property type="entry name" value="D-XYLOSE-PROTON SYMPORTER-LIKE 2"/>
    <property type="match status" value="1"/>
</dbReference>
<keyword evidence="5 7" id="KW-1133">Transmembrane helix</keyword>
<dbReference type="PROSITE" id="PS50850">
    <property type="entry name" value="MFS"/>
    <property type="match status" value="1"/>
</dbReference>
<dbReference type="GO" id="GO:0016020">
    <property type="term" value="C:membrane"/>
    <property type="evidence" value="ECO:0007669"/>
    <property type="project" value="UniProtKB-SubCell"/>
</dbReference>
<dbReference type="OrthoDB" id="5368493at2"/>
<proteinExistence type="inferred from homology"/>
<dbReference type="InterPro" id="IPR050820">
    <property type="entry name" value="MFS_Sugar_Transporter"/>
</dbReference>